<keyword evidence="1" id="KW-0812">Transmembrane</keyword>
<keyword evidence="1" id="KW-1133">Transmembrane helix</keyword>
<organism evidence="2 3">
    <name type="scientific">Furfurilactobacillus curtus</name>
    <dbReference type="NCBI Taxonomy" id="1746200"/>
    <lineage>
        <taxon>Bacteria</taxon>
        <taxon>Bacillati</taxon>
        <taxon>Bacillota</taxon>
        <taxon>Bacilli</taxon>
        <taxon>Lactobacillales</taxon>
        <taxon>Lactobacillaceae</taxon>
        <taxon>Furfurilactobacillus</taxon>
    </lineage>
</organism>
<gene>
    <name evidence="2" type="ORF">JCM31185_09200</name>
</gene>
<proteinExistence type="predicted"/>
<dbReference type="NCBIfam" id="NF033218">
    <property type="entry name" value="anchor_AmaP"/>
    <property type="match status" value="1"/>
</dbReference>
<sequence length="181" mass="20334">MRPVSKWIISLTGLIVLVTGGLAILLAINVPGVTNELNHWLLINPDVTRWVLLVLNVITALTGGILLLIGIFKRKRLRAVRYQKNHGEIMLPIAAMEHDLQYRLSESGRLDRPHVSLTVRRHKQADVKVSALTTDPDYQQVGQEALQVVNDYLQKSLGLTLRRPRIEVRPATPDTHPARVV</sequence>
<reference evidence="2 3" key="1">
    <citation type="submission" date="2022-03" db="EMBL/GenBank/DDBJ databases">
        <title>Draft genome sequence of Furfurilactobacillus curtus JCM 31185.</title>
        <authorList>
            <person name="Suzuki S."/>
            <person name="Endo A."/>
            <person name="Kajikawa A."/>
        </authorList>
    </citation>
    <scope>NUCLEOTIDE SEQUENCE [LARGE SCALE GENOMIC DNA]</scope>
    <source>
        <strain evidence="2 3">JCM 31185</strain>
    </source>
</reference>
<dbReference type="EMBL" id="BQXO01000002">
    <property type="protein sequence ID" value="GKT05632.1"/>
    <property type="molecule type" value="Genomic_DNA"/>
</dbReference>
<dbReference type="RefSeq" id="WP_407883029.1">
    <property type="nucleotide sequence ID" value="NZ_BQXO01000002.1"/>
</dbReference>
<evidence type="ECO:0000313" key="2">
    <source>
        <dbReference type="EMBL" id="GKT05632.1"/>
    </source>
</evidence>
<feature type="transmembrane region" description="Helical" evidence="1">
    <location>
        <begin position="7"/>
        <end position="30"/>
    </location>
</feature>
<name>A0ABQ5JRI1_9LACO</name>
<comment type="caution">
    <text evidence="2">The sequence shown here is derived from an EMBL/GenBank/DDBJ whole genome shotgun (WGS) entry which is preliminary data.</text>
</comment>
<dbReference type="Proteomes" id="UP001628078">
    <property type="component" value="Unassembled WGS sequence"/>
</dbReference>
<evidence type="ECO:0000256" key="1">
    <source>
        <dbReference type="SAM" id="Phobius"/>
    </source>
</evidence>
<evidence type="ECO:0000313" key="3">
    <source>
        <dbReference type="Proteomes" id="UP001628078"/>
    </source>
</evidence>
<protein>
    <submittedName>
        <fullName evidence="2">Membrane protein</fullName>
    </submittedName>
</protein>
<keyword evidence="1" id="KW-0472">Membrane</keyword>
<feature type="transmembrane region" description="Helical" evidence="1">
    <location>
        <begin position="50"/>
        <end position="72"/>
    </location>
</feature>
<accession>A0ABQ5JRI1</accession>
<keyword evidence="3" id="KW-1185">Reference proteome</keyword>